<dbReference type="Gene3D" id="1.10.287.110">
    <property type="entry name" value="DnaJ domain"/>
    <property type="match status" value="1"/>
</dbReference>
<feature type="coiled-coil region" evidence="1">
    <location>
        <begin position="1281"/>
        <end position="1337"/>
    </location>
</feature>
<organism evidence="4 5">
    <name type="scientific">Prunus mume</name>
    <name type="common">Japanese apricot</name>
    <name type="synonym">Armeniaca mume</name>
    <dbReference type="NCBI Taxonomy" id="102107"/>
    <lineage>
        <taxon>Eukaryota</taxon>
        <taxon>Viridiplantae</taxon>
        <taxon>Streptophyta</taxon>
        <taxon>Embryophyta</taxon>
        <taxon>Tracheophyta</taxon>
        <taxon>Spermatophyta</taxon>
        <taxon>Magnoliopsida</taxon>
        <taxon>eudicotyledons</taxon>
        <taxon>Gunneridae</taxon>
        <taxon>Pentapetalae</taxon>
        <taxon>rosids</taxon>
        <taxon>fabids</taxon>
        <taxon>Rosales</taxon>
        <taxon>Rosaceae</taxon>
        <taxon>Amygdaloideae</taxon>
        <taxon>Amygdaleae</taxon>
        <taxon>Prunus</taxon>
    </lineage>
</organism>
<keyword evidence="4" id="KW-1185">Reference proteome</keyword>
<dbReference type="PANTHER" id="PTHR23172:SF87">
    <property type="entry name" value="CHAPERONE DNAJ-DOMAIN SUPERFAMILY PROTEIN"/>
    <property type="match status" value="1"/>
</dbReference>
<feature type="region of interest" description="Disordered" evidence="2">
    <location>
        <begin position="115"/>
        <end position="152"/>
    </location>
</feature>
<feature type="region of interest" description="Disordered" evidence="2">
    <location>
        <begin position="558"/>
        <end position="600"/>
    </location>
</feature>
<feature type="compositionally biased region" description="Basic and acidic residues" evidence="2">
    <location>
        <begin position="401"/>
        <end position="422"/>
    </location>
</feature>
<feature type="compositionally biased region" description="Basic and acidic residues" evidence="2">
    <location>
        <begin position="558"/>
        <end position="583"/>
    </location>
</feature>
<reference evidence="4" key="1">
    <citation type="journal article" date="2012" name="Nat. Commun.">
        <title>The genome of Prunus mume.</title>
        <authorList>
            <person name="Zhang Q."/>
            <person name="Chen W."/>
            <person name="Sun L."/>
            <person name="Zhao F."/>
            <person name="Huang B."/>
            <person name="Yang W."/>
            <person name="Tao Y."/>
            <person name="Wang J."/>
            <person name="Yuan Z."/>
            <person name="Fan G."/>
            <person name="Xing Z."/>
            <person name="Han C."/>
            <person name="Pan H."/>
            <person name="Zhong X."/>
            <person name="Shi W."/>
            <person name="Liang X."/>
            <person name="Du D."/>
            <person name="Sun F."/>
            <person name="Xu Z."/>
            <person name="Hao R."/>
            <person name="Lv T."/>
            <person name="Lv Y."/>
            <person name="Zheng Z."/>
            <person name="Sun M."/>
            <person name="Luo L."/>
            <person name="Cai M."/>
            <person name="Gao Y."/>
            <person name="Wang J."/>
            <person name="Yin Y."/>
            <person name="Xu X."/>
            <person name="Cheng T."/>
            <person name="Wang J."/>
        </authorList>
    </citation>
    <scope>NUCLEOTIDE SEQUENCE [LARGE SCALE GENOMIC DNA]</scope>
</reference>
<gene>
    <name evidence="5" type="primary">LOC103340114</name>
</gene>
<proteinExistence type="predicted"/>
<feature type="compositionally biased region" description="Basic and acidic residues" evidence="2">
    <location>
        <begin position="1017"/>
        <end position="1026"/>
    </location>
</feature>
<evidence type="ECO:0000256" key="1">
    <source>
        <dbReference type="SAM" id="Coils"/>
    </source>
</evidence>
<feature type="compositionally biased region" description="Basic and acidic residues" evidence="2">
    <location>
        <begin position="971"/>
        <end position="986"/>
    </location>
</feature>
<feature type="compositionally biased region" description="Basic and acidic residues" evidence="2">
    <location>
        <begin position="380"/>
        <end position="393"/>
    </location>
</feature>
<keyword evidence="1" id="KW-0175">Coiled coil</keyword>
<evidence type="ECO:0000313" key="4">
    <source>
        <dbReference type="Proteomes" id="UP000694861"/>
    </source>
</evidence>
<dbReference type="PANTHER" id="PTHR23172">
    <property type="entry name" value="AUXILIN/CYCLIN G-ASSOCIATED KINASE-RELATED"/>
    <property type="match status" value="1"/>
</dbReference>
<feature type="compositionally biased region" description="Low complexity" evidence="2">
    <location>
        <begin position="1376"/>
        <end position="1388"/>
    </location>
</feature>
<feature type="region of interest" description="Disordered" evidence="2">
    <location>
        <begin position="236"/>
        <end position="331"/>
    </location>
</feature>
<feature type="compositionally biased region" description="Basic and acidic residues" evidence="2">
    <location>
        <begin position="617"/>
        <end position="649"/>
    </location>
</feature>
<feature type="compositionally biased region" description="Basic and acidic residues" evidence="2">
    <location>
        <begin position="901"/>
        <end position="937"/>
    </location>
</feature>
<accession>A0ABM0PMG0</accession>
<protein>
    <submittedName>
        <fullName evidence="5">Auxilin-like protein 1</fullName>
    </submittedName>
</protein>
<reference evidence="5" key="2">
    <citation type="submission" date="2025-08" db="UniProtKB">
        <authorList>
            <consortium name="RefSeq"/>
        </authorList>
    </citation>
    <scope>IDENTIFICATION</scope>
</reference>
<feature type="compositionally biased region" description="Pro residues" evidence="2">
    <location>
        <begin position="288"/>
        <end position="298"/>
    </location>
</feature>
<evidence type="ECO:0000259" key="3">
    <source>
        <dbReference type="PROSITE" id="PS50076"/>
    </source>
</evidence>
<sequence>MENLSHSRHPNRSSSAKMINNGGFLGKTLYDDVYGGPPKFGLSSLSPRMEDYSEIFGSFHASRASSIPVLDVPAVDQNEVFFDVRSSGFDYGEVFGGFNGLDFAVAYDDLVNQSKGGGGDCDSSDEAWTPAESGSLSEGSDDSGKNQCFSNGDPFQSFDGSTEFSISYHTAHQKSNKDSLNGMTHVTRAHVPRYTFVLDENIPSQQTENENPILQVTDGSKLSMNCNMERVNEKHLKKTMSHPPNGSSSGQAFGDNLNPERGYGRNGSHHKKPFVTISDISLRTQPSQLPPPSRPPPIVDGNSGDSGRLSSNSDTVASDGTTGDSSPPFFDVEVDASSSAAVSAAAMKEAMEKAKVQLKSAKELMQRRKEGFQRRTKSGSKKEMKEKERKLGEIVDGSNSMKDDREQGTSEREDSGMKFAVRKERQKVLKTAREVPESLEDENSLNVAKNFAQEKHGKGSWSSQGSFKIDEASEWQEATQYFELVAIDESRKAFEQENKEKILVQNRKSYEHRQKEKATMEALVQQEENDKKVRAAIEEELGKQPREREECSAKLKAAKEACRRKEPEKKVKVTHEIREEGKNEMSPSMGTLPAESEKQRDIVVEVQDKEIKFKVEQARKQKENDKRIRSDKRLKESCGREDFEKRQEEALEQEENERRLKEAFKQAENEKRLKKVLEQEENEKRLKEALEQAENEKRLKKALELQENERKLIEAFELEKKKKQKEATQREENEKRQKEALEREEYEKRQKEAFEWANKKKQKEAAQREENEKRQKEALKREEYEKRQKEAFEWENKMKQKEATQREENEKRLKEALEREEYEKRQKDAHEGEESEQRFEMAYARDRQYDKKGLMEAKDIEGTDVTLKEVFGQVENQNIRKASDSEQIGKTVKVAGDWEEQKVLNKTNEGTERNENGQEPRSVKGLHMEEGDLRVSDETCNQGCNKDSQATQIASKHDENSETTEATQKAPTHEENGEKRTEHKISDTQPEVAERVSVSTDLKFKASRVSLEDLENGENRFRREDSNVSLPLDDSVKKAREEIRAEPKASKRELGEFEMENVQVDEKFKASGMAQGEIERGNSQVRVDDAYESIPLDKHTKKAGEAGSGIVQPQVEQFKSTSRMDFDHETKKMEFVQEWKEGEKDLKGVQAGSSREENKTANSTPEPVKEFVENKRKTEAAYPVMVEVNSQKSSQQVNSSQAPERKDKNLKETLKNGEKETERLKRERELENDRLRKIEEEREREREREKDRMAVDRATLEAREWAYGEVRERAERAAMERATAEARQRAMAEARERLEKACTEAREKSIAGKAAMEARLKAERAAVERATAEARERAAEKVMVERAAFEARERVQRSVSDKFFVSSRNNGLRHCSSSSDLQDSQFQSTGGSRYPYSSVYAERYEGVEGESAQRCKARLERHARTAERAARALAEKNMRDLLAQREQAERNRLAENLDADVRRWSSGKEGNLRALLSTLQYILGPDSGWQPIPLTDVITAAAVKKAYRKATLCVHPDKLQQRGASIQQKYICEKVFDLLKEAWKKLNQKRGKTRF</sequence>
<dbReference type="InterPro" id="IPR036869">
    <property type="entry name" value="J_dom_sf"/>
</dbReference>
<dbReference type="Proteomes" id="UP000694861">
    <property type="component" value="Linkage group LG8"/>
</dbReference>
<feature type="compositionally biased region" description="Basic and acidic residues" evidence="2">
    <location>
        <begin position="1203"/>
        <end position="1253"/>
    </location>
</feature>
<feature type="coiled-coil region" evidence="1">
    <location>
        <begin position="1416"/>
        <end position="1458"/>
    </location>
</feature>
<feature type="region of interest" description="Disordered" evidence="2">
    <location>
        <begin position="617"/>
        <end position="657"/>
    </location>
</feature>
<feature type="compositionally biased region" description="Polar residues" evidence="2">
    <location>
        <begin position="242"/>
        <end position="251"/>
    </location>
</feature>
<feature type="compositionally biased region" description="Basic and acidic residues" evidence="2">
    <location>
        <begin position="1122"/>
        <end position="1147"/>
    </location>
</feature>
<evidence type="ECO:0000256" key="2">
    <source>
        <dbReference type="SAM" id="MobiDB-lite"/>
    </source>
</evidence>
<dbReference type="RefSeq" id="XP_008241709.1">
    <property type="nucleotide sequence ID" value="XM_008243487.2"/>
</dbReference>
<feature type="region of interest" description="Disordered" evidence="2">
    <location>
        <begin position="365"/>
        <end position="422"/>
    </location>
</feature>
<feature type="region of interest" description="Disordered" evidence="2">
    <location>
        <begin position="901"/>
        <end position="998"/>
    </location>
</feature>
<dbReference type="InterPro" id="IPR001623">
    <property type="entry name" value="DnaJ_domain"/>
</dbReference>
<dbReference type="PROSITE" id="PS50076">
    <property type="entry name" value="DNAJ_2"/>
    <property type="match status" value="1"/>
</dbReference>
<feature type="region of interest" description="Disordered" evidence="2">
    <location>
        <begin position="1012"/>
        <end position="1033"/>
    </location>
</feature>
<evidence type="ECO:0000313" key="5">
    <source>
        <dbReference type="RefSeq" id="XP_008241709.1"/>
    </source>
</evidence>
<feature type="region of interest" description="Disordered" evidence="2">
    <location>
        <begin position="1369"/>
        <end position="1391"/>
    </location>
</feature>
<dbReference type="GeneID" id="103340114"/>
<feature type="compositionally biased region" description="Basic and acidic residues" evidence="2">
    <location>
        <begin position="1167"/>
        <end position="1179"/>
    </location>
</feature>
<feature type="compositionally biased region" description="Polar residues" evidence="2">
    <location>
        <begin position="938"/>
        <end position="954"/>
    </location>
</feature>
<feature type="domain" description="J" evidence="3">
    <location>
        <begin position="1487"/>
        <end position="1555"/>
    </location>
</feature>
<feature type="region of interest" description="Disordered" evidence="2">
    <location>
        <begin position="1099"/>
        <end position="1253"/>
    </location>
</feature>
<feature type="compositionally biased region" description="Polar residues" evidence="2">
    <location>
        <begin position="303"/>
        <end position="325"/>
    </location>
</feature>
<name>A0ABM0PMG0_PRUMU</name>
<feature type="region of interest" description="Disordered" evidence="2">
    <location>
        <begin position="718"/>
        <end position="842"/>
    </location>
</feature>
<dbReference type="SUPFAM" id="SSF46565">
    <property type="entry name" value="Chaperone J-domain"/>
    <property type="match status" value="1"/>
</dbReference>
<feature type="compositionally biased region" description="Low complexity" evidence="2">
    <location>
        <begin position="1188"/>
        <end position="1201"/>
    </location>
</feature>